<feature type="domain" description="Amino acid permease/ SLC12A" evidence="8">
    <location>
        <begin position="21"/>
        <end position="467"/>
    </location>
</feature>
<organism evidence="10 11">
    <name type="scientific">Syntrophobacter fumaroxidans (strain DSM 10017 / MPOB)</name>
    <dbReference type="NCBI Taxonomy" id="335543"/>
    <lineage>
        <taxon>Bacteria</taxon>
        <taxon>Pseudomonadati</taxon>
        <taxon>Thermodesulfobacteriota</taxon>
        <taxon>Syntrophobacteria</taxon>
        <taxon>Syntrophobacterales</taxon>
        <taxon>Syntrophobacteraceae</taxon>
        <taxon>Syntrophobacter</taxon>
    </lineage>
</organism>
<feature type="transmembrane region" description="Helical" evidence="7">
    <location>
        <begin position="135"/>
        <end position="153"/>
    </location>
</feature>
<dbReference type="RefSeq" id="WP_011700415.1">
    <property type="nucleotide sequence ID" value="NC_008554.1"/>
</dbReference>
<dbReference type="FunFam" id="1.20.1740.10:FF:000013">
    <property type="entry name" value="Solute carrier family 12 member"/>
    <property type="match status" value="1"/>
</dbReference>
<keyword evidence="3" id="KW-0813">Transport</keyword>
<feature type="transmembrane region" description="Helical" evidence="7">
    <location>
        <begin position="233"/>
        <end position="257"/>
    </location>
</feature>
<feature type="transmembrane region" description="Helical" evidence="7">
    <location>
        <begin position="277"/>
        <end position="305"/>
    </location>
</feature>
<dbReference type="EMBL" id="CP000478">
    <property type="protein sequence ID" value="ABK19290.1"/>
    <property type="molecule type" value="Genomic_DNA"/>
</dbReference>
<dbReference type="eggNOG" id="COG0531">
    <property type="taxonomic scope" value="Bacteria"/>
</dbReference>
<evidence type="ECO:0000313" key="11">
    <source>
        <dbReference type="Proteomes" id="UP000001784"/>
    </source>
</evidence>
<keyword evidence="5 7" id="KW-1133">Transmembrane helix</keyword>
<comment type="subcellular location">
    <subcellularLocation>
        <location evidence="1">Membrane</location>
        <topology evidence="1">Multi-pass membrane protein</topology>
    </subcellularLocation>
</comment>
<evidence type="ECO:0000256" key="7">
    <source>
        <dbReference type="SAM" id="Phobius"/>
    </source>
</evidence>
<feature type="transmembrane region" description="Helical" evidence="7">
    <location>
        <begin position="160"/>
        <end position="180"/>
    </location>
</feature>
<feature type="transmembrane region" description="Helical" evidence="7">
    <location>
        <begin position="326"/>
        <end position="343"/>
    </location>
</feature>
<dbReference type="PANTHER" id="PTHR11827">
    <property type="entry name" value="SOLUTE CARRIER FAMILY 12, CATION COTRANSPORTERS"/>
    <property type="match status" value="1"/>
</dbReference>
<dbReference type="KEGG" id="sfu:Sfum_3620"/>
<feature type="transmembrane region" description="Helical" evidence="7">
    <location>
        <begin position="200"/>
        <end position="221"/>
    </location>
</feature>
<evidence type="ECO:0000313" key="10">
    <source>
        <dbReference type="EMBL" id="ABK19290.1"/>
    </source>
</evidence>
<proteinExistence type="inferred from homology"/>
<keyword evidence="4 7" id="KW-0812">Transmembrane</keyword>
<feature type="transmembrane region" description="Helical" evidence="7">
    <location>
        <begin position="94"/>
        <end position="115"/>
    </location>
</feature>
<feature type="transmembrane region" description="Helical" evidence="7">
    <location>
        <begin position="391"/>
        <end position="424"/>
    </location>
</feature>
<dbReference type="STRING" id="335543.Sfum_3620"/>
<name>A0LPD8_SYNFM</name>
<dbReference type="InterPro" id="IPR004841">
    <property type="entry name" value="AA-permease/SLC12A_dom"/>
</dbReference>
<dbReference type="AlphaFoldDB" id="A0LPD8"/>
<dbReference type="OrthoDB" id="3181223at2"/>
<protein>
    <submittedName>
        <fullName evidence="10">Amino acid permease-associated region</fullName>
    </submittedName>
</protein>
<keyword evidence="6 7" id="KW-0472">Membrane</keyword>
<evidence type="ECO:0000256" key="6">
    <source>
        <dbReference type="ARBA" id="ARBA00023136"/>
    </source>
</evidence>
<evidence type="ECO:0000259" key="9">
    <source>
        <dbReference type="Pfam" id="PF03522"/>
    </source>
</evidence>
<evidence type="ECO:0000256" key="2">
    <source>
        <dbReference type="ARBA" id="ARBA00010593"/>
    </source>
</evidence>
<accession>A0LPD8</accession>
<dbReference type="GO" id="GO:0016020">
    <property type="term" value="C:membrane"/>
    <property type="evidence" value="ECO:0007669"/>
    <property type="project" value="UniProtKB-SubCell"/>
</dbReference>
<gene>
    <name evidence="10" type="ordered locus">Sfum_3620</name>
</gene>
<dbReference type="InterPro" id="IPR004842">
    <property type="entry name" value="SLC12A_fam"/>
</dbReference>
<keyword evidence="11" id="KW-1185">Reference proteome</keyword>
<comment type="similarity">
    <text evidence="2">Belongs to the SLC12A transporter family.</text>
</comment>
<dbReference type="Proteomes" id="UP000001784">
    <property type="component" value="Chromosome"/>
</dbReference>
<dbReference type="InParanoid" id="A0LPD8"/>
<dbReference type="PANTHER" id="PTHR11827:SF72">
    <property type="entry name" value="GH08340P"/>
    <property type="match status" value="1"/>
</dbReference>
<dbReference type="Pfam" id="PF03522">
    <property type="entry name" value="SLC12"/>
    <property type="match status" value="1"/>
</dbReference>
<evidence type="ECO:0000256" key="5">
    <source>
        <dbReference type="ARBA" id="ARBA00022989"/>
    </source>
</evidence>
<evidence type="ECO:0000256" key="4">
    <source>
        <dbReference type="ARBA" id="ARBA00022692"/>
    </source>
</evidence>
<evidence type="ECO:0000256" key="3">
    <source>
        <dbReference type="ARBA" id="ARBA00022448"/>
    </source>
</evidence>
<feature type="transmembrane region" description="Helical" evidence="7">
    <location>
        <begin position="21"/>
        <end position="45"/>
    </location>
</feature>
<dbReference type="GO" id="GO:0015377">
    <property type="term" value="F:chloride:monoatomic cation symporter activity"/>
    <property type="evidence" value="ECO:0007669"/>
    <property type="project" value="InterPro"/>
</dbReference>
<dbReference type="InterPro" id="IPR018491">
    <property type="entry name" value="SLC12_C"/>
</dbReference>
<evidence type="ECO:0000256" key="1">
    <source>
        <dbReference type="ARBA" id="ARBA00004141"/>
    </source>
</evidence>
<reference evidence="10 11" key="1">
    <citation type="submission" date="2006-10" db="EMBL/GenBank/DDBJ databases">
        <title>Complete sequence of Syntrophobacter fumaroxidans MPOB.</title>
        <authorList>
            <consortium name="US DOE Joint Genome Institute"/>
            <person name="Copeland A."/>
            <person name="Lucas S."/>
            <person name="Lapidus A."/>
            <person name="Barry K."/>
            <person name="Detter J.C."/>
            <person name="Glavina del Rio T."/>
            <person name="Hammon N."/>
            <person name="Israni S."/>
            <person name="Pitluck S."/>
            <person name="Goltsman E.G."/>
            <person name="Martinez M."/>
            <person name="Schmutz J."/>
            <person name="Larimer F."/>
            <person name="Land M."/>
            <person name="Hauser L."/>
            <person name="Kyrpides N."/>
            <person name="Kim E."/>
            <person name="Boone D.R."/>
            <person name="Brockman F."/>
            <person name="Culley D."/>
            <person name="Ferry J."/>
            <person name="Gunsalus R."/>
            <person name="McInerney M.J."/>
            <person name="Morrison M."/>
            <person name="Plugge C."/>
            <person name="Rohlin L."/>
            <person name="Scholten J."/>
            <person name="Sieber J."/>
            <person name="Stams A.J.M."/>
            <person name="Worm P."/>
            <person name="Henstra A.M."/>
            <person name="Richardson P."/>
        </authorList>
    </citation>
    <scope>NUCLEOTIDE SEQUENCE [LARGE SCALE GENOMIC DNA]</scope>
    <source>
        <strain evidence="11">DSM 10017 / MPOB</strain>
    </source>
</reference>
<feature type="transmembrane region" description="Helical" evidence="7">
    <location>
        <begin position="349"/>
        <end position="370"/>
    </location>
</feature>
<feature type="domain" description="SLC12A transporter C-terminal" evidence="9">
    <location>
        <begin position="478"/>
        <end position="570"/>
    </location>
</feature>
<sequence length="733" mass="80460">MTDRTKPDDLHPRKFGTFGGVFTPSLLTIFGVIMFLRLSTVVGYAGLWDALLILACAKAVSLITGLSIASIATNMRVKGGGAYYLISRSLGVEFGGVVAIFFYIAQAVAVTLYVVGFTEALLSAFPDMGASFRTVATLTNIVVFVCVYIGAAWTIRIQYFILAMLLLSFFSFFLGAGTGFSPEILRANLSAHWSPEHEFFSVFALFFPAVTGIMAGVNMSGDLKDPGRSIPRGTFAAIGVSTIVYAAIAFMFAGSVTRADLLGHGFVMKDRAFFPSLIYAGVICATLSSALGSMMGAPRILQAFARDNIFRRLRWFARGSGRSGEPRRAVVLTVIIAQAGVLAGDLDTIAPVITMFFLLTYGTVNLACFFEGRSNNPSFRPTFRYNHWSVALLGALGCLGVMFLIDAVWASIALVLAGGLYFLIARAEIRVKWGDLDSGLAYQFARKALLRLERERYHPKNWRPSILALSGGAHNRLHLAEYACWFTADSGIVFIGQVIRGELEELLDRRREAEAILRRFILKEALPAFPVVIVEEDIHAAIKALLQCQGIGGMRPNIVLLGMSRDPEKAEVFNETIKTVKKMKRSLIIVAGEQERETGHVPEGVINLQWDCARNVELMLLLAFMLKKNREWRDHPIRIIRPVAPSADVENIQSQMRELLAKARIEAELLIIPTETPLDAVRWSMQPSAVLFVGFEPGAGDADENISSRFQDSMDLPGDVIFVYNAGDVSVEA</sequence>
<evidence type="ECO:0000259" key="8">
    <source>
        <dbReference type="Pfam" id="PF00324"/>
    </source>
</evidence>
<feature type="transmembrane region" description="Helical" evidence="7">
    <location>
        <begin position="51"/>
        <end position="73"/>
    </location>
</feature>
<dbReference type="HOGENOM" id="CLU_001883_3_1_7"/>
<dbReference type="Gene3D" id="1.20.1740.10">
    <property type="entry name" value="Amino acid/polyamine transporter I"/>
    <property type="match status" value="1"/>
</dbReference>
<dbReference type="Pfam" id="PF00324">
    <property type="entry name" value="AA_permease"/>
    <property type="match status" value="1"/>
</dbReference>